<protein>
    <submittedName>
        <fullName evidence="2">Uncharacterized protein</fullName>
    </submittedName>
</protein>
<dbReference type="AlphaFoldDB" id="A0A892ZFS4"/>
<dbReference type="KEGG" id="ptes:JQU52_12420"/>
<evidence type="ECO:0000313" key="3">
    <source>
        <dbReference type="Proteomes" id="UP000653156"/>
    </source>
</evidence>
<evidence type="ECO:0000256" key="1">
    <source>
        <dbReference type="SAM" id="MobiDB-lite"/>
    </source>
</evidence>
<dbReference type="RefSeq" id="WP_230338788.1">
    <property type="nucleotide sequence ID" value="NZ_CP069798.1"/>
</dbReference>
<dbReference type="EMBL" id="CP069798">
    <property type="protein sequence ID" value="QRQ81493.1"/>
    <property type="molecule type" value="Genomic_DNA"/>
</dbReference>
<name>A0A892ZFS4_9NEIS</name>
<accession>A0A892ZFS4</accession>
<organism evidence="2 3">
    <name type="scientific">Paralysiella testudinis</name>
    <dbReference type="NCBI Taxonomy" id="2809020"/>
    <lineage>
        <taxon>Bacteria</taxon>
        <taxon>Pseudomonadati</taxon>
        <taxon>Pseudomonadota</taxon>
        <taxon>Betaproteobacteria</taxon>
        <taxon>Neisseriales</taxon>
        <taxon>Neisseriaceae</taxon>
        <taxon>Paralysiella</taxon>
    </lineage>
</organism>
<gene>
    <name evidence="2" type="ORF">JQU52_12420</name>
</gene>
<sequence length="65" mass="7145">MKVEYFRCSAILKEKRPLGTLHSSATGVKSNLGKKEMPHCPLRSAGNNHQYADSACISGSLLQRK</sequence>
<feature type="region of interest" description="Disordered" evidence="1">
    <location>
        <begin position="22"/>
        <end position="45"/>
    </location>
</feature>
<dbReference type="Proteomes" id="UP000653156">
    <property type="component" value="Chromosome"/>
</dbReference>
<evidence type="ECO:0000313" key="2">
    <source>
        <dbReference type="EMBL" id="QRQ81493.1"/>
    </source>
</evidence>
<keyword evidence="3" id="KW-1185">Reference proteome</keyword>
<reference evidence="2" key="1">
    <citation type="submission" date="2021-02" db="EMBL/GenBank/DDBJ databases">
        <title>Neisseriaceae sp. 26B isolated from the cloaca of a Common Toad-headed Turtle (Mesoclemmys nasuta).</title>
        <authorList>
            <person name="Spergser J."/>
            <person name="Busse H.-J."/>
        </authorList>
    </citation>
    <scope>NUCLEOTIDE SEQUENCE</scope>
    <source>
        <strain evidence="2">26B</strain>
    </source>
</reference>
<proteinExistence type="predicted"/>